<gene>
    <name evidence="1" type="ORF">ACOLOM_LOCUS6161</name>
</gene>
<organism evidence="1 2">
    <name type="scientific">Acaulospora colombiana</name>
    <dbReference type="NCBI Taxonomy" id="27376"/>
    <lineage>
        <taxon>Eukaryota</taxon>
        <taxon>Fungi</taxon>
        <taxon>Fungi incertae sedis</taxon>
        <taxon>Mucoromycota</taxon>
        <taxon>Glomeromycotina</taxon>
        <taxon>Glomeromycetes</taxon>
        <taxon>Diversisporales</taxon>
        <taxon>Acaulosporaceae</taxon>
        <taxon>Acaulospora</taxon>
    </lineage>
</organism>
<evidence type="ECO:0000313" key="2">
    <source>
        <dbReference type="Proteomes" id="UP000789525"/>
    </source>
</evidence>
<reference evidence="1" key="1">
    <citation type="submission" date="2021-06" db="EMBL/GenBank/DDBJ databases">
        <authorList>
            <person name="Kallberg Y."/>
            <person name="Tangrot J."/>
            <person name="Rosling A."/>
        </authorList>
    </citation>
    <scope>NUCLEOTIDE SEQUENCE</scope>
    <source>
        <strain evidence="1">CL356</strain>
    </source>
</reference>
<feature type="non-terminal residue" evidence="1">
    <location>
        <position position="158"/>
    </location>
</feature>
<sequence>MSCVTQEALSSVREFALGILSVPINLPPFFFNRRKGTHIKWSKIPNFEGIRGISGQQKLVINLEGIVNLCSSAVTRKPQNIQIIIFGSNENLFEFSNPEDTIYGNYRISEIASEYYGYIAKEKDSTQYNLATICNVPVIDNSFACSVLVTFPLGNDDC</sequence>
<dbReference type="EMBL" id="CAJVPT010012283">
    <property type="protein sequence ID" value="CAG8586392.1"/>
    <property type="molecule type" value="Genomic_DNA"/>
</dbReference>
<evidence type="ECO:0000313" key="1">
    <source>
        <dbReference type="EMBL" id="CAG8586392.1"/>
    </source>
</evidence>
<keyword evidence="2" id="KW-1185">Reference proteome</keyword>
<name>A0ACA9MHJ7_9GLOM</name>
<accession>A0ACA9MHJ7</accession>
<dbReference type="Proteomes" id="UP000789525">
    <property type="component" value="Unassembled WGS sequence"/>
</dbReference>
<comment type="caution">
    <text evidence="1">The sequence shown here is derived from an EMBL/GenBank/DDBJ whole genome shotgun (WGS) entry which is preliminary data.</text>
</comment>
<proteinExistence type="predicted"/>
<protein>
    <submittedName>
        <fullName evidence="1">5410_t:CDS:1</fullName>
    </submittedName>
</protein>